<dbReference type="EC" id="3.4.24.70" evidence="8"/>
<evidence type="ECO:0000256" key="6">
    <source>
        <dbReference type="ARBA" id="ARBA00023049"/>
    </source>
</evidence>
<dbReference type="PANTHER" id="PTHR11804">
    <property type="entry name" value="PROTEASE M3 THIMET OLIGOPEPTIDASE-RELATED"/>
    <property type="match status" value="1"/>
</dbReference>
<feature type="coiled-coil region" evidence="10">
    <location>
        <begin position="170"/>
        <end position="208"/>
    </location>
</feature>
<gene>
    <name evidence="13" type="primary">OOP_0</name>
    <name evidence="13" type="ORF">CFP56_011888</name>
</gene>
<keyword evidence="2 9" id="KW-0645">Protease</keyword>
<dbReference type="GO" id="GO:0005829">
    <property type="term" value="C:cytosol"/>
    <property type="evidence" value="ECO:0007669"/>
    <property type="project" value="UniProtKB-ARBA"/>
</dbReference>
<dbReference type="InterPro" id="IPR001567">
    <property type="entry name" value="Pept_M3A_M3B_dom"/>
</dbReference>
<evidence type="ECO:0000313" key="14">
    <source>
        <dbReference type="Proteomes" id="UP000237347"/>
    </source>
</evidence>
<dbReference type="InterPro" id="IPR034005">
    <property type="entry name" value="M3A_DCP"/>
</dbReference>
<dbReference type="GO" id="GO:0046872">
    <property type="term" value="F:metal ion binding"/>
    <property type="evidence" value="ECO:0007669"/>
    <property type="project" value="UniProtKB-UniRule"/>
</dbReference>
<feature type="non-terminal residue" evidence="13">
    <location>
        <position position="1"/>
    </location>
</feature>
<dbReference type="InterPro" id="IPR045666">
    <property type="entry name" value="OpdA_N"/>
</dbReference>
<dbReference type="GO" id="GO:0004222">
    <property type="term" value="F:metalloendopeptidase activity"/>
    <property type="evidence" value="ECO:0007669"/>
    <property type="project" value="UniProtKB-EC"/>
</dbReference>
<evidence type="ECO:0000259" key="11">
    <source>
        <dbReference type="Pfam" id="PF01432"/>
    </source>
</evidence>
<evidence type="ECO:0000313" key="13">
    <source>
        <dbReference type="EMBL" id="KAK7843841.1"/>
    </source>
</evidence>
<dbReference type="InterPro" id="IPR045090">
    <property type="entry name" value="Pept_M3A_M3B"/>
</dbReference>
<evidence type="ECO:0000256" key="1">
    <source>
        <dbReference type="ARBA" id="ARBA00006040"/>
    </source>
</evidence>
<evidence type="ECO:0000256" key="8">
    <source>
        <dbReference type="ARBA" id="ARBA00026100"/>
    </source>
</evidence>
<dbReference type="Gene3D" id="1.10.1370.40">
    <property type="match status" value="2"/>
</dbReference>
<dbReference type="Pfam" id="PF19310">
    <property type="entry name" value="TOP_N"/>
    <property type="match status" value="1"/>
</dbReference>
<accession>A0AAW0KYR7</accession>
<comment type="cofactor">
    <cofactor evidence="9">
        <name>Zn(2+)</name>
        <dbReference type="ChEBI" id="CHEBI:29105"/>
    </cofactor>
    <text evidence="9">Binds 1 zinc ion.</text>
</comment>
<organism evidence="13 14">
    <name type="scientific">Quercus suber</name>
    <name type="common">Cork oak</name>
    <dbReference type="NCBI Taxonomy" id="58331"/>
    <lineage>
        <taxon>Eukaryota</taxon>
        <taxon>Viridiplantae</taxon>
        <taxon>Streptophyta</taxon>
        <taxon>Embryophyta</taxon>
        <taxon>Tracheophyta</taxon>
        <taxon>Spermatophyta</taxon>
        <taxon>Magnoliopsida</taxon>
        <taxon>eudicotyledons</taxon>
        <taxon>Gunneridae</taxon>
        <taxon>Pentapetalae</taxon>
        <taxon>rosids</taxon>
        <taxon>fabids</taxon>
        <taxon>Fagales</taxon>
        <taxon>Fagaceae</taxon>
        <taxon>Quercus</taxon>
    </lineage>
</organism>
<keyword evidence="14" id="KW-1185">Reference proteome</keyword>
<evidence type="ECO:0000256" key="2">
    <source>
        <dbReference type="ARBA" id="ARBA00022670"/>
    </source>
</evidence>
<dbReference type="GO" id="GO:0006508">
    <property type="term" value="P:proteolysis"/>
    <property type="evidence" value="ECO:0007669"/>
    <property type="project" value="UniProtKB-KW"/>
</dbReference>
<sequence length="621" mass="70814">TQQNKVSCPVRRKWKLYGSVPDHFPHSQTQTIFSTNLQFVASTPQMATETHHNPLLEDFVFPPFDIIEPHHVGPAIRSLLKQLIIDRLSVVWGIVNHLNAVKDSPELRYAIEEVQPEKVQFQLRLSQSKPIYYAFKAIRESSSWESLSDAQKRIVEAQIRDAVLSGISLEDDRRQQFNEIEQELEKLAQKFEENVLDATKKYEKLVTDKKDIEGMPTTALAMAAQKAIAKGYENATVENGPWVITLDGPSYRSVMQHARNRFLREELYRAYITRASSGDLNNTPIIDQILKLRLEKANLLGYDNYAELSMEKKMATVSKAEELIEELRSASWSSAIQDMEDIKIFAKELRPFLSLPNVIDGLFSLAKMLFAIDIDPADGLAPVWNEDVKLYCVKDSDGAPMAYFYFDPYSRPSEKCGGAWVSVVVGRSRALSRDGTSSRLPIVHIVCNQTPPLAGKPSLMTFREVEAVFHEFGHALQHMLTKQDEGLVSGNRGIEWDAVELPSTFMENWYYQRDTLRSIAKHYETGESLPEEVCLKLRSARTFRAGSELLRQLRFASVDMELHTKYVPGGSESVFDIDHRVGQKTHLIPLLPEDRLFYYFILPYCMMCNYKVEGTTSLQKV</sequence>
<feature type="domain" description="Oligopeptidase A N-terminal" evidence="12">
    <location>
        <begin position="83"/>
        <end position="174"/>
    </location>
</feature>
<evidence type="ECO:0000256" key="4">
    <source>
        <dbReference type="ARBA" id="ARBA00022801"/>
    </source>
</evidence>
<protein>
    <recommendedName>
        <fullName evidence="8">oligopeptidase A</fullName>
        <ecNumber evidence="8">3.4.24.70</ecNumber>
    </recommendedName>
</protein>
<evidence type="ECO:0000256" key="5">
    <source>
        <dbReference type="ARBA" id="ARBA00022833"/>
    </source>
</evidence>
<keyword evidence="10" id="KW-0175">Coiled coil</keyword>
<dbReference type="SUPFAM" id="SSF55486">
    <property type="entry name" value="Metalloproteases ('zincins'), catalytic domain"/>
    <property type="match status" value="1"/>
</dbReference>
<dbReference type="CDD" id="cd06456">
    <property type="entry name" value="M3A_DCP"/>
    <property type="match status" value="1"/>
</dbReference>
<dbReference type="GO" id="GO:0009507">
    <property type="term" value="C:chloroplast"/>
    <property type="evidence" value="ECO:0007669"/>
    <property type="project" value="TreeGrafter"/>
</dbReference>
<proteinExistence type="inferred from homology"/>
<comment type="caution">
    <text evidence="13">The sequence shown here is derived from an EMBL/GenBank/DDBJ whole genome shotgun (WGS) entry which is preliminary data.</text>
</comment>
<dbReference type="PANTHER" id="PTHR11804:SF83">
    <property type="entry name" value="LD37516P"/>
    <property type="match status" value="1"/>
</dbReference>
<dbReference type="GO" id="GO:0006518">
    <property type="term" value="P:peptide metabolic process"/>
    <property type="evidence" value="ECO:0007669"/>
    <property type="project" value="TreeGrafter"/>
</dbReference>
<comment type="catalytic activity">
    <reaction evidence="7">
        <text>Hydrolysis of oligopeptides, with broad specificity. Gly or Ala commonly occur as P1 or P1' residues, but more distant residues are also important, as is shown by the fact that Z-Gly-Pro-Gly-|-Gly-Pro-Ala is cleaved, but not Z-(Gly)(5).</text>
        <dbReference type="EC" id="3.4.24.70"/>
    </reaction>
</comment>
<evidence type="ECO:0000256" key="7">
    <source>
        <dbReference type="ARBA" id="ARBA00024603"/>
    </source>
</evidence>
<dbReference type="AlphaFoldDB" id="A0AAW0KYR7"/>
<reference evidence="13 14" key="1">
    <citation type="journal article" date="2018" name="Sci. Data">
        <title>The draft genome sequence of cork oak.</title>
        <authorList>
            <person name="Ramos A.M."/>
            <person name="Usie A."/>
            <person name="Barbosa P."/>
            <person name="Barros P.M."/>
            <person name="Capote T."/>
            <person name="Chaves I."/>
            <person name="Simoes F."/>
            <person name="Abreu I."/>
            <person name="Carrasquinho I."/>
            <person name="Faro C."/>
            <person name="Guimaraes J.B."/>
            <person name="Mendonca D."/>
            <person name="Nobrega F."/>
            <person name="Rodrigues L."/>
            <person name="Saibo N.J.M."/>
            <person name="Varela M.C."/>
            <person name="Egas C."/>
            <person name="Matos J."/>
            <person name="Miguel C.M."/>
            <person name="Oliveira M.M."/>
            <person name="Ricardo C.P."/>
            <person name="Goncalves S."/>
        </authorList>
    </citation>
    <scope>NUCLEOTIDE SEQUENCE [LARGE SCALE GENOMIC DNA]</scope>
    <source>
        <strain evidence="14">cv. HL8</strain>
    </source>
</reference>
<dbReference type="Proteomes" id="UP000237347">
    <property type="component" value="Unassembled WGS sequence"/>
</dbReference>
<dbReference type="EMBL" id="PKMF04000196">
    <property type="protein sequence ID" value="KAK7843841.1"/>
    <property type="molecule type" value="Genomic_DNA"/>
</dbReference>
<evidence type="ECO:0000256" key="10">
    <source>
        <dbReference type="SAM" id="Coils"/>
    </source>
</evidence>
<name>A0AAW0KYR7_QUESU</name>
<evidence type="ECO:0000256" key="9">
    <source>
        <dbReference type="RuleBase" id="RU003435"/>
    </source>
</evidence>
<keyword evidence="5 9" id="KW-0862">Zinc</keyword>
<dbReference type="FunFam" id="3.40.390.10:FF:000009">
    <property type="entry name" value="Oligopeptidase A"/>
    <property type="match status" value="1"/>
</dbReference>
<dbReference type="FunFam" id="1.10.1370.40:FF:000005">
    <property type="entry name" value="Organellar oligopeptidase A, chloroplastic/mitochondrial"/>
    <property type="match status" value="1"/>
</dbReference>
<keyword evidence="4 9" id="KW-0378">Hydrolase</keyword>
<keyword evidence="3 9" id="KW-0479">Metal-binding</keyword>
<feature type="domain" description="Peptidase M3A/M3B catalytic" evidence="11">
    <location>
        <begin position="340"/>
        <end position="590"/>
    </location>
</feature>
<keyword evidence="6 9" id="KW-0482">Metalloprotease</keyword>
<dbReference type="Pfam" id="PF01432">
    <property type="entry name" value="Peptidase_M3"/>
    <property type="match status" value="1"/>
</dbReference>
<comment type="similarity">
    <text evidence="1 9">Belongs to the peptidase M3 family.</text>
</comment>
<evidence type="ECO:0000259" key="12">
    <source>
        <dbReference type="Pfam" id="PF19310"/>
    </source>
</evidence>
<evidence type="ECO:0000256" key="3">
    <source>
        <dbReference type="ARBA" id="ARBA00022723"/>
    </source>
</evidence>